<sequence>MTVSSTRARCTPTEAPSTAWRAIVVGAGMAGLLAAHALAGHFDEVWLVERDALPDSPAPRAGVPQGHYVHQLLMRGRRTLDALFPDLGQALLDAGAVPLDWYRSVRWFGAAGWMPPAGEGFVTWSTSRGLLEFAVRQRVLAKRNVRVLTGCDVTGLRFDATLARVCGVTIRRRAGGSRGQAEDAEDVTTLPAAFVVDASGRNSHAPSWLRAMGLDAVRETVVDARVGYASRLYAVPKPSVWRDWQALVVHGRPPECLRSGTIFPIEDNRWIVTLTGAGGDYPPGDADGFLAFAKSLRVPTLHDAIAHAEPVSSIRQFRRTENRLRHFDEMRRWPAGFAVLGDAACSFNPVYGQGMTIAALSAVALDAHLHLIRRANDAPGGLALQRALAHVAQRAWIFATGVDLRQTGERGATHWRARLMQHYVESLLGLAVDDAAIYRRFLRVMHMVEPPSALFAPSVTARVAWRIASQRAALAFAPRRSASRYPRDLAGVRKNGQK</sequence>
<evidence type="ECO:0000313" key="1">
    <source>
        <dbReference type="EMBL" id="VVE44335.1"/>
    </source>
</evidence>
<reference evidence="1 2" key="1">
    <citation type="submission" date="2019-08" db="EMBL/GenBank/DDBJ databases">
        <authorList>
            <person name="Peeters C."/>
        </authorList>
    </citation>
    <scope>NUCLEOTIDE SEQUENCE [LARGE SCALE GENOMIC DNA]</scope>
    <source>
        <strain evidence="1 2">LMG 31106</strain>
    </source>
</reference>
<evidence type="ECO:0000313" key="2">
    <source>
        <dbReference type="Proteomes" id="UP000384354"/>
    </source>
</evidence>
<dbReference type="PANTHER" id="PTHR43422:SF3">
    <property type="entry name" value="THIAMINE THIAZOLE SYNTHASE"/>
    <property type="match status" value="1"/>
</dbReference>
<proteinExistence type="predicted"/>
<dbReference type="GO" id="GO:0016491">
    <property type="term" value="F:oxidoreductase activity"/>
    <property type="evidence" value="ECO:0007669"/>
    <property type="project" value="UniProtKB-KW"/>
</dbReference>
<dbReference type="RefSeq" id="WP_150564604.1">
    <property type="nucleotide sequence ID" value="NZ_CABPSL010000023.1"/>
</dbReference>
<dbReference type="Gene3D" id="3.50.50.60">
    <property type="entry name" value="FAD/NAD(P)-binding domain"/>
    <property type="match status" value="1"/>
</dbReference>
<gene>
    <name evidence="1" type="ORF">PCE31106_04301</name>
</gene>
<protein>
    <submittedName>
        <fullName evidence="1">Epoxidase LasC</fullName>
        <ecNumber evidence="1">1.14.13.-</ecNumber>
    </submittedName>
</protein>
<dbReference type="EMBL" id="CABPSL010000023">
    <property type="protein sequence ID" value="VVE44335.1"/>
    <property type="molecule type" value="Genomic_DNA"/>
</dbReference>
<dbReference type="Proteomes" id="UP000384354">
    <property type="component" value="Unassembled WGS sequence"/>
</dbReference>
<organism evidence="1 2">
    <name type="scientific">Pandoraea cepalis</name>
    <dbReference type="NCBI Taxonomy" id="2508294"/>
    <lineage>
        <taxon>Bacteria</taxon>
        <taxon>Pseudomonadati</taxon>
        <taxon>Pseudomonadota</taxon>
        <taxon>Betaproteobacteria</taxon>
        <taxon>Burkholderiales</taxon>
        <taxon>Burkholderiaceae</taxon>
        <taxon>Pandoraea</taxon>
    </lineage>
</organism>
<dbReference type="OrthoDB" id="9790035at2"/>
<dbReference type="InterPro" id="IPR036188">
    <property type="entry name" value="FAD/NAD-bd_sf"/>
</dbReference>
<dbReference type="AlphaFoldDB" id="A0A5E4Y7S2"/>
<keyword evidence="1" id="KW-0560">Oxidoreductase</keyword>
<dbReference type="PANTHER" id="PTHR43422">
    <property type="entry name" value="THIAMINE THIAZOLE SYNTHASE"/>
    <property type="match status" value="1"/>
</dbReference>
<accession>A0A5E4Y7S2</accession>
<name>A0A5E4Y7S2_9BURK</name>
<dbReference type="EC" id="1.14.13.-" evidence="1"/>
<dbReference type="SUPFAM" id="SSF51905">
    <property type="entry name" value="FAD/NAD(P)-binding domain"/>
    <property type="match status" value="1"/>
</dbReference>